<comment type="function">
    <text evidence="2">Counteracts the endogenous Pycsar antiviral defense system. Phosphodiesterase that enables metal-dependent hydrolysis of host cyclic nucleotide Pycsar defense signals such as cCMP and cUMP.</text>
</comment>
<comment type="catalytic activity">
    <reaction evidence="3">
        <text>3',5'-cyclic UMP + H2O = UMP + H(+)</text>
        <dbReference type="Rhea" id="RHEA:70575"/>
        <dbReference type="ChEBI" id="CHEBI:15377"/>
        <dbReference type="ChEBI" id="CHEBI:15378"/>
        <dbReference type="ChEBI" id="CHEBI:57865"/>
        <dbReference type="ChEBI" id="CHEBI:184387"/>
    </reaction>
    <physiologicalReaction direction="left-to-right" evidence="3">
        <dbReference type="Rhea" id="RHEA:70576"/>
    </physiologicalReaction>
</comment>
<evidence type="ECO:0000256" key="3">
    <source>
        <dbReference type="ARBA" id="ARBA00048505"/>
    </source>
</evidence>
<protein>
    <submittedName>
        <fullName evidence="5">MBL fold metallo-hydrolase</fullName>
    </submittedName>
</protein>
<dbReference type="EMBL" id="CALYLO010000001">
    <property type="protein sequence ID" value="CAH8242869.1"/>
    <property type="molecule type" value="Genomic_DNA"/>
</dbReference>
<dbReference type="Gene3D" id="3.60.15.10">
    <property type="entry name" value="Ribonuclease Z/Hydroxyacylglutathione hydrolase-like"/>
    <property type="match status" value="1"/>
</dbReference>
<sequence length="390" mass="42897">MDYDVHDMKVAKYGMSRDQAIAINENLSGKTKEIGHGLEGIAVVESVGQCRERILSERLVLAALRYCFHNFYQYKEEGDLTMFSKKSSMGIILLLCITLLLSACSGEASTTNSASEGTPTPPADLKITPFNPGESGLFSVTSSLIEGPNEVLLVDAQIEKNHAEQLVKMIRDTGKKLTTVYISHQDPDFYFGLSAIREAFPDVKIVATPATVEGIKATIQLKSDFWSPILKENAPTALIVPDVLDGDKLTVDGETVQVIGLDGSDPSHTVLWVPSKKTILGGVPIYENLHVWMADNQTPESRDHWREILERILALKPERVIPGHYLGKSSEDTSSVVFTRDYIAEFEAAAKQAKNSEELIAAMQKAHPDLKNTSDLELGAQVIKGERSWP</sequence>
<accession>A0ABM9FUU4</accession>
<dbReference type="Proteomes" id="UP001154322">
    <property type="component" value="Unassembled WGS sequence"/>
</dbReference>
<dbReference type="PANTHER" id="PTHR42951:SF14">
    <property type="entry name" value="METALLO-BETA-LACTAMASE SUPERFAMILY PROTEIN"/>
    <property type="match status" value="1"/>
</dbReference>
<dbReference type="Pfam" id="PF00753">
    <property type="entry name" value="Lactamase_B"/>
    <property type="match status" value="1"/>
</dbReference>
<evidence type="ECO:0000259" key="4">
    <source>
        <dbReference type="SMART" id="SM00849"/>
    </source>
</evidence>
<proteinExistence type="predicted"/>
<evidence type="ECO:0000256" key="2">
    <source>
        <dbReference type="ARBA" id="ARBA00034301"/>
    </source>
</evidence>
<reference evidence="5" key="1">
    <citation type="submission" date="2022-06" db="EMBL/GenBank/DDBJ databases">
        <authorList>
            <person name="Dietemann V."/>
            <person name="Ory F."/>
            <person name="Dainat B."/>
            <person name="Oberhansli S."/>
        </authorList>
    </citation>
    <scope>NUCLEOTIDE SEQUENCE</scope>
    <source>
        <strain evidence="5">Ena-SAMPLE-TAB-26-04-2022-14:26:32:270-5432</strain>
    </source>
</reference>
<gene>
    <name evidence="5" type="ORF">WJ0W_000078</name>
</gene>
<dbReference type="SUPFAM" id="SSF56281">
    <property type="entry name" value="Metallo-hydrolase/oxidoreductase"/>
    <property type="match status" value="1"/>
</dbReference>
<dbReference type="CDD" id="cd07739">
    <property type="entry name" value="metallo-hydrolase-like_MBL-fold"/>
    <property type="match status" value="1"/>
</dbReference>
<comment type="caution">
    <text evidence="5">The sequence shown here is derived from an EMBL/GenBank/DDBJ whole genome shotgun (WGS) entry which is preliminary data.</text>
</comment>
<comment type="catalytic activity">
    <reaction evidence="1">
        <text>3',5'-cyclic CMP + H2O = CMP + H(+)</text>
        <dbReference type="Rhea" id="RHEA:72675"/>
        <dbReference type="ChEBI" id="CHEBI:15377"/>
        <dbReference type="ChEBI" id="CHEBI:15378"/>
        <dbReference type="ChEBI" id="CHEBI:58003"/>
        <dbReference type="ChEBI" id="CHEBI:60377"/>
    </reaction>
    <physiologicalReaction direction="left-to-right" evidence="1">
        <dbReference type="Rhea" id="RHEA:72676"/>
    </physiologicalReaction>
</comment>
<dbReference type="RefSeq" id="WP_249725630.1">
    <property type="nucleotide sequence ID" value="NZ_AP031286.1"/>
</dbReference>
<feature type="domain" description="Metallo-beta-lactamase" evidence="4">
    <location>
        <begin position="139"/>
        <end position="324"/>
    </location>
</feature>
<dbReference type="InterPro" id="IPR050855">
    <property type="entry name" value="NDM-1-like"/>
</dbReference>
<dbReference type="PANTHER" id="PTHR42951">
    <property type="entry name" value="METALLO-BETA-LACTAMASE DOMAIN-CONTAINING"/>
    <property type="match status" value="1"/>
</dbReference>
<evidence type="ECO:0000256" key="1">
    <source>
        <dbReference type="ARBA" id="ARBA00034221"/>
    </source>
</evidence>
<keyword evidence="6" id="KW-1185">Reference proteome</keyword>
<organism evidence="5 6">
    <name type="scientific">Paenibacillus melissococcoides</name>
    <dbReference type="NCBI Taxonomy" id="2912268"/>
    <lineage>
        <taxon>Bacteria</taxon>
        <taxon>Bacillati</taxon>
        <taxon>Bacillota</taxon>
        <taxon>Bacilli</taxon>
        <taxon>Bacillales</taxon>
        <taxon>Paenibacillaceae</taxon>
        <taxon>Paenibacillus</taxon>
    </lineage>
</organism>
<dbReference type="InterPro" id="IPR001279">
    <property type="entry name" value="Metallo-B-lactamas"/>
</dbReference>
<dbReference type="InterPro" id="IPR036866">
    <property type="entry name" value="RibonucZ/Hydroxyglut_hydro"/>
</dbReference>
<name>A0ABM9FUU4_9BACL</name>
<dbReference type="SMART" id="SM00849">
    <property type="entry name" value="Lactamase_B"/>
    <property type="match status" value="1"/>
</dbReference>
<evidence type="ECO:0000313" key="5">
    <source>
        <dbReference type="EMBL" id="CAH8242869.1"/>
    </source>
</evidence>
<evidence type="ECO:0000313" key="6">
    <source>
        <dbReference type="Proteomes" id="UP001154322"/>
    </source>
</evidence>